<evidence type="ECO:0000259" key="6">
    <source>
        <dbReference type="PROSITE" id="PS50893"/>
    </source>
</evidence>
<dbReference type="EMBL" id="CP017641">
    <property type="protein sequence ID" value="APZ90681.1"/>
    <property type="molecule type" value="Genomic_DNA"/>
</dbReference>
<organism evidence="7 8">
    <name type="scientific">Fuerstiella marisgermanici</name>
    <dbReference type="NCBI Taxonomy" id="1891926"/>
    <lineage>
        <taxon>Bacteria</taxon>
        <taxon>Pseudomonadati</taxon>
        <taxon>Planctomycetota</taxon>
        <taxon>Planctomycetia</taxon>
        <taxon>Planctomycetales</taxon>
        <taxon>Planctomycetaceae</taxon>
        <taxon>Fuerstiella</taxon>
    </lineage>
</organism>
<dbReference type="SMART" id="SM00382">
    <property type="entry name" value="AAA"/>
    <property type="match status" value="1"/>
</dbReference>
<dbReference type="EC" id="3.6.3.-" evidence="7"/>
<keyword evidence="8" id="KW-1185">Reference proteome</keyword>
<feature type="transmembrane region" description="Helical" evidence="5">
    <location>
        <begin position="529"/>
        <end position="546"/>
    </location>
</feature>
<dbReference type="GO" id="GO:0022857">
    <property type="term" value="F:transmembrane transporter activity"/>
    <property type="evidence" value="ECO:0007669"/>
    <property type="project" value="TreeGrafter"/>
</dbReference>
<dbReference type="InterPro" id="IPR015854">
    <property type="entry name" value="ABC_transpr_LolD-like"/>
</dbReference>
<feature type="transmembrane region" description="Helical" evidence="5">
    <location>
        <begin position="325"/>
        <end position="349"/>
    </location>
</feature>
<dbReference type="GO" id="GO:0016887">
    <property type="term" value="F:ATP hydrolysis activity"/>
    <property type="evidence" value="ECO:0007669"/>
    <property type="project" value="InterPro"/>
</dbReference>
<dbReference type="GO" id="GO:0005524">
    <property type="term" value="F:ATP binding"/>
    <property type="evidence" value="ECO:0007669"/>
    <property type="project" value="UniProtKB-KW"/>
</dbReference>
<dbReference type="AlphaFoldDB" id="A0A1P8W9H4"/>
<sequence>MTESNINEAAKAASNSDRQQQREVPAGTAITLRAFSLSAGGKPLLNDANVTFPAGKLTLVLGCSGVGKSLLLRILAGLIDEHHAAIRYSGHINFGDEANTKARNHAEHPVAVVFQSFALFDELTPIENIEIAIEHSSQTTVSRNEANQKAHALLNELGVPEDRTTSVLSGGQQQRLAIARAVGMETDVVLYDEPTSGLDTNTAAQVAELIRDTQTKFTRTSIIVTHDFEALKGIADHVVLLNHHDRTLQEVKPDQWSVLPELLGDPPRVESSAAGPASATTRATQAIGRAMAACGEFVEQALLLPVALVPWWKSFRWGSRITWHYIKLVCGWSACFYIAIAGMIIGFVAQDFIFRYLPFRQYTEPLLIENLLHATGFSLYRFLVPILCTILIAARSGAAVAADVGSKVYGNQLDAMKTIGMNPSRSVRTPILYAFLIGVPLLTFLSYGVASLTSAVAFLSTHAREGIAFWDAHFHKELRLPTGVFYKGTGWLFGKLLTCAVGIAMISWKCGSAPKQSAPEISRGVTQTILWSTLFTLLVHFVFSLFEFKAPT</sequence>
<dbReference type="InterPro" id="IPR017871">
    <property type="entry name" value="ABC_transporter-like_CS"/>
</dbReference>
<gene>
    <name evidence="7" type="primary">artP</name>
    <name evidence="7" type="ORF">Fuma_00262</name>
</gene>
<evidence type="ECO:0000256" key="2">
    <source>
        <dbReference type="ARBA" id="ARBA00022741"/>
    </source>
</evidence>
<reference evidence="7 8" key="1">
    <citation type="journal article" date="2016" name="Front. Microbiol.">
        <title>Fuerstia marisgermanicae gen. nov., sp. nov., an Unusual Member of the Phylum Planctomycetes from the German Wadden Sea.</title>
        <authorList>
            <person name="Kohn T."/>
            <person name="Heuer A."/>
            <person name="Jogler M."/>
            <person name="Vollmers J."/>
            <person name="Boedeker C."/>
            <person name="Bunk B."/>
            <person name="Rast P."/>
            <person name="Borchert D."/>
            <person name="Glockner I."/>
            <person name="Freese H.M."/>
            <person name="Klenk H.P."/>
            <person name="Overmann J."/>
            <person name="Kaster A.K."/>
            <person name="Rohde M."/>
            <person name="Wiegand S."/>
            <person name="Jogler C."/>
        </authorList>
    </citation>
    <scope>NUCLEOTIDE SEQUENCE [LARGE SCALE GENOMIC DNA]</scope>
    <source>
        <strain evidence="7 8">NH11</strain>
    </source>
</reference>
<dbReference type="InterPro" id="IPR003439">
    <property type="entry name" value="ABC_transporter-like_ATP-bd"/>
</dbReference>
<dbReference type="PROSITE" id="PS00211">
    <property type="entry name" value="ABC_TRANSPORTER_1"/>
    <property type="match status" value="1"/>
</dbReference>
<evidence type="ECO:0000256" key="4">
    <source>
        <dbReference type="SAM" id="MobiDB-lite"/>
    </source>
</evidence>
<protein>
    <submittedName>
        <fullName evidence="7">Arginine transport ATP-binding protein ArtP</fullName>
        <ecNumber evidence="7">3.6.3.-</ecNumber>
    </submittedName>
</protein>
<keyword evidence="2" id="KW-0547">Nucleotide-binding</keyword>
<evidence type="ECO:0000313" key="7">
    <source>
        <dbReference type="EMBL" id="APZ90681.1"/>
    </source>
</evidence>
<dbReference type="PROSITE" id="PS50893">
    <property type="entry name" value="ABC_TRANSPORTER_2"/>
    <property type="match status" value="1"/>
</dbReference>
<dbReference type="InterPro" id="IPR003593">
    <property type="entry name" value="AAA+_ATPase"/>
</dbReference>
<dbReference type="STRING" id="1891926.Fuma_00262"/>
<dbReference type="InterPro" id="IPR027417">
    <property type="entry name" value="P-loop_NTPase"/>
</dbReference>
<dbReference type="PANTHER" id="PTHR24220">
    <property type="entry name" value="IMPORT ATP-BINDING PROTEIN"/>
    <property type="match status" value="1"/>
</dbReference>
<dbReference type="InterPro" id="IPR030802">
    <property type="entry name" value="Permease_MalE"/>
</dbReference>
<feature type="transmembrane region" description="Helical" evidence="5">
    <location>
        <begin position="431"/>
        <end position="450"/>
    </location>
</feature>
<keyword evidence="3 7" id="KW-0067">ATP-binding</keyword>
<accession>A0A1P8W9H4</accession>
<dbReference type="OrthoDB" id="9772862at2"/>
<evidence type="ECO:0000256" key="3">
    <source>
        <dbReference type="ARBA" id="ARBA00022840"/>
    </source>
</evidence>
<keyword evidence="5" id="KW-1133">Transmembrane helix</keyword>
<keyword evidence="5" id="KW-0472">Membrane</keyword>
<proteinExistence type="inferred from homology"/>
<keyword evidence="5" id="KW-0812">Transmembrane</keyword>
<dbReference type="RefSeq" id="WP_083731717.1">
    <property type="nucleotide sequence ID" value="NZ_CP017641.1"/>
</dbReference>
<dbReference type="PANTHER" id="PTHR24220:SF689">
    <property type="entry name" value="LIPOPROTEIN-RELEASING SYSTEM ATP-BINDING PROTEIN LOLD"/>
    <property type="match status" value="1"/>
</dbReference>
<comment type="similarity">
    <text evidence="1">Belongs to the ABC transporter superfamily.</text>
</comment>
<dbReference type="Pfam" id="PF02405">
    <property type="entry name" value="MlaE"/>
    <property type="match status" value="1"/>
</dbReference>
<name>A0A1P8W9H4_9PLAN</name>
<feature type="transmembrane region" description="Helical" evidence="5">
    <location>
        <begin position="488"/>
        <end position="508"/>
    </location>
</feature>
<evidence type="ECO:0000256" key="5">
    <source>
        <dbReference type="SAM" id="Phobius"/>
    </source>
</evidence>
<keyword evidence="7" id="KW-0378">Hydrolase</keyword>
<dbReference type="KEGG" id="fmr:Fuma_00262"/>
<dbReference type="SUPFAM" id="SSF52540">
    <property type="entry name" value="P-loop containing nucleoside triphosphate hydrolases"/>
    <property type="match status" value="1"/>
</dbReference>
<dbReference type="Gene3D" id="3.40.50.300">
    <property type="entry name" value="P-loop containing nucleotide triphosphate hydrolases"/>
    <property type="match status" value="1"/>
</dbReference>
<feature type="domain" description="ABC transporter" evidence="6">
    <location>
        <begin position="30"/>
        <end position="268"/>
    </location>
</feature>
<evidence type="ECO:0000256" key="1">
    <source>
        <dbReference type="ARBA" id="ARBA00005417"/>
    </source>
</evidence>
<evidence type="ECO:0000313" key="8">
    <source>
        <dbReference type="Proteomes" id="UP000187735"/>
    </source>
</evidence>
<dbReference type="Proteomes" id="UP000187735">
    <property type="component" value="Chromosome"/>
</dbReference>
<feature type="compositionally biased region" description="Polar residues" evidence="4">
    <location>
        <begin position="1"/>
        <end position="18"/>
    </location>
</feature>
<dbReference type="Pfam" id="PF00005">
    <property type="entry name" value="ABC_tran"/>
    <property type="match status" value="1"/>
</dbReference>
<feature type="transmembrane region" description="Helical" evidence="5">
    <location>
        <begin position="382"/>
        <end position="410"/>
    </location>
</feature>
<feature type="region of interest" description="Disordered" evidence="4">
    <location>
        <begin position="1"/>
        <end position="24"/>
    </location>
</feature>
<dbReference type="GO" id="GO:0043190">
    <property type="term" value="C:ATP-binding cassette (ABC) transporter complex"/>
    <property type="evidence" value="ECO:0007669"/>
    <property type="project" value="InterPro"/>
</dbReference>